<proteinExistence type="predicted"/>
<feature type="transmembrane region" description="Helical" evidence="1">
    <location>
        <begin position="41"/>
        <end position="63"/>
    </location>
</feature>
<sequence length="112" mass="13347">MKYFRKAELNSQYFAFFNFVDSTLSCRDIAMQWFENRKIHFLIAFFSIIHFKFTFCTFFDLCFEFAKRFFLPIIVTAAAALFTVIDFGVGYFSNIRRVRTPFGIPGKKLIQR</sequence>
<keyword evidence="1" id="KW-1133">Transmembrane helix</keyword>
<name>A0A8D8ADF6_CULPI</name>
<evidence type="ECO:0000256" key="1">
    <source>
        <dbReference type="SAM" id="Phobius"/>
    </source>
</evidence>
<organism evidence="2">
    <name type="scientific">Culex pipiens</name>
    <name type="common">House mosquito</name>
    <dbReference type="NCBI Taxonomy" id="7175"/>
    <lineage>
        <taxon>Eukaryota</taxon>
        <taxon>Metazoa</taxon>
        <taxon>Ecdysozoa</taxon>
        <taxon>Arthropoda</taxon>
        <taxon>Hexapoda</taxon>
        <taxon>Insecta</taxon>
        <taxon>Pterygota</taxon>
        <taxon>Neoptera</taxon>
        <taxon>Endopterygota</taxon>
        <taxon>Diptera</taxon>
        <taxon>Nematocera</taxon>
        <taxon>Culicoidea</taxon>
        <taxon>Culicidae</taxon>
        <taxon>Culicinae</taxon>
        <taxon>Culicini</taxon>
        <taxon>Culex</taxon>
        <taxon>Culex</taxon>
    </lineage>
</organism>
<protein>
    <submittedName>
        <fullName evidence="2">(northern house mosquito) hypothetical protein</fullName>
    </submittedName>
</protein>
<keyword evidence="1" id="KW-0472">Membrane</keyword>
<reference evidence="2" key="1">
    <citation type="submission" date="2021-05" db="EMBL/GenBank/DDBJ databases">
        <authorList>
            <person name="Alioto T."/>
            <person name="Alioto T."/>
            <person name="Gomez Garrido J."/>
        </authorList>
    </citation>
    <scope>NUCLEOTIDE SEQUENCE</scope>
</reference>
<dbReference type="EMBL" id="HBUE01027752">
    <property type="protein sequence ID" value="CAG6455049.1"/>
    <property type="molecule type" value="Transcribed_RNA"/>
</dbReference>
<feature type="transmembrane region" description="Helical" evidence="1">
    <location>
        <begin position="69"/>
        <end position="92"/>
    </location>
</feature>
<dbReference type="AlphaFoldDB" id="A0A8D8ADF6"/>
<accession>A0A8D8ADF6</accession>
<keyword evidence="1" id="KW-0812">Transmembrane</keyword>
<evidence type="ECO:0000313" key="2">
    <source>
        <dbReference type="EMBL" id="CAG6455049.1"/>
    </source>
</evidence>
<dbReference type="EMBL" id="HBUE01027750">
    <property type="protein sequence ID" value="CAG6455048.1"/>
    <property type="molecule type" value="Transcribed_RNA"/>
</dbReference>